<evidence type="ECO:0000313" key="5">
    <source>
        <dbReference type="EMBL" id="KAJ6760849.1"/>
    </source>
</evidence>
<feature type="compositionally biased region" description="Basic and acidic residues" evidence="3">
    <location>
        <begin position="120"/>
        <end position="130"/>
    </location>
</feature>
<evidence type="ECO:0000313" key="6">
    <source>
        <dbReference type="Proteomes" id="UP001151532"/>
    </source>
</evidence>
<feature type="region of interest" description="Disordered" evidence="3">
    <location>
        <begin position="91"/>
        <end position="307"/>
    </location>
</feature>
<feature type="compositionally biased region" description="Polar residues" evidence="3">
    <location>
        <begin position="269"/>
        <end position="289"/>
    </location>
</feature>
<dbReference type="Proteomes" id="UP001151532">
    <property type="component" value="Chromosome 15Z"/>
</dbReference>
<reference evidence="5" key="2">
    <citation type="journal article" date="2023" name="Int. J. Mol. Sci.">
        <title>De Novo Assembly and Annotation of 11 Diverse Shrub Willow (Salix) Genomes Reveals Novel Gene Organization in Sex-Linked Regions.</title>
        <authorList>
            <person name="Hyden B."/>
            <person name="Feng K."/>
            <person name="Yates T.B."/>
            <person name="Jawdy S."/>
            <person name="Cereghino C."/>
            <person name="Smart L.B."/>
            <person name="Muchero W."/>
        </authorList>
    </citation>
    <scope>NUCLEOTIDE SEQUENCE</scope>
    <source>
        <tissue evidence="5">Shoot tip</tissue>
    </source>
</reference>
<dbReference type="EMBL" id="JAPFFK010000006">
    <property type="protein sequence ID" value="KAJ6760849.1"/>
    <property type="molecule type" value="Genomic_DNA"/>
</dbReference>
<dbReference type="AlphaFoldDB" id="A0A9Q0W536"/>
<comment type="subcellular location">
    <subcellularLocation>
        <location evidence="1">Nucleus</location>
    </subcellularLocation>
</comment>
<feature type="region of interest" description="Disordered" evidence="3">
    <location>
        <begin position="438"/>
        <end position="476"/>
    </location>
</feature>
<dbReference type="Pfam" id="PF12622">
    <property type="entry name" value="NpwBP"/>
    <property type="match status" value="1"/>
</dbReference>
<name>A0A9Q0W536_SALPP</name>
<evidence type="ECO:0000256" key="3">
    <source>
        <dbReference type="SAM" id="MobiDB-lite"/>
    </source>
</evidence>
<keyword evidence="6" id="KW-1185">Reference proteome</keyword>
<organism evidence="5 6">
    <name type="scientific">Salix purpurea</name>
    <name type="common">Purple osier willow</name>
    <dbReference type="NCBI Taxonomy" id="77065"/>
    <lineage>
        <taxon>Eukaryota</taxon>
        <taxon>Viridiplantae</taxon>
        <taxon>Streptophyta</taxon>
        <taxon>Embryophyta</taxon>
        <taxon>Tracheophyta</taxon>
        <taxon>Spermatophyta</taxon>
        <taxon>Magnoliopsida</taxon>
        <taxon>eudicotyledons</taxon>
        <taxon>Gunneridae</taxon>
        <taxon>Pentapetalae</taxon>
        <taxon>rosids</taxon>
        <taxon>fabids</taxon>
        <taxon>Malpighiales</taxon>
        <taxon>Salicaceae</taxon>
        <taxon>Saliceae</taxon>
        <taxon>Salix</taxon>
    </lineage>
</organism>
<dbReference type="InterPro" id="IPR019007">
    <property type="entry name" value="Wbp11/ELF5/Saf1_N"/>
</dbReference>
<feature type="compositionally biased region" description="Pro residues" evidence="3">
    <location>
        <begin position="329"/>
        <end position="341"/>
    </location>
</feature>
<feature type="compositionally biased region" description="Polar residues" evidence="3">
    <location>
        <begin position="230"/>
        <end position="240"/>
    </location>
</feature>
<reference evidence="5" key="1">
    <citation type="submission" date="2022-11" db="EMBL/GenBank/DDBJ databases">
        <authorList>
            <person name="Hyden B.L."/>
            <person name="Feng K."/>
            <person name="Yates T."/>
            <person name="Jawdy S."/>
            <person name="Smart L.B."/>
            <person name="Muchero W."/>
        </authorList>
    </citation>
    <scope>NUCLEOTIDE SEQUENCE</scope>
    <source>
        <tissue evidence="5">Shoot tip</tissue>
    </source>
</reference>
<evidence type="ECO:0000256" key="2">
    <source>
        <dbReference type="ARBA" id="ARBA00023242"/>
    </source>
</evidence>
<dbReference type="OrthoDB" id="205569at2759"/>
<sequence>MKTTKGGKVMNPTDAYRKELRKKELKRNKKERKKVREVGILKKDPDVIKEQIEKLDLMKADGALDKARKHKKRQLEDTLSLVIKKRREYEDKMKEKGETPVMFSHLGPLRRRTSAEEEEREKHPKPEDSVYYHPTMNPTGAPPPGKPPMYKSSIGPRIPLSGASSSTTESEDAALVVPPPLPESGDLGPGDGSAIPALVLHQRTKLSSHTPLPPPPPLQQSAQPPPPPGTNESGRETNISALLDESSSKDNVQVPASLPPPPPIAMQLKSANNLSEVNSSEADANTAATMDNPKMVPPPPPPRQQPLALGQALIPTLQADVLPPGISCFPPPPPNARPPLSSPGIPGQVAPPGVMLPLIPRPPYGPPPGPPPMMRPPLPPGPPPFLQEDAANRPHVLQKPSYIKSAASTVVKRPLAQHTPELTAMVPASVRVRREAAIPKPKPKAVTSTTAVATRPAAPTTVKPDSTYSSAAPKSKSIDDSYTAFLEDMKALGALDS</sequence>
<accession>A0A9Q0W536</accession>
<feature type="region of interest" description="Disordered" evidence="3">
    <location>
        <begin position="324"/>
        <end position="389"/>
    </location>
</feature>
<feature type="compositionally biased region" description="Pro residues" evidence="3">
    <location>
        <begin position="211"/>
        <end position="229"/>
    </location>
</feature>
<keyword evidence="2" id="KW-0539">Nucleus</keyword>
<feature type="compositionally biased region" description="Low complexity" evidence="3">
    <location>
        <begin position="444"/>
        <end position="464"/>
    </location>
</feature>
<evidence type="ECO:0000259" key="4">
    <source>
        <dbReference type="Pfam" id="PF09429"/>
    </source>
</evidence>
<dbReference type="GO" id="GO:0005681">
    <property type="term" value="C:spliceosomal complex"/>
    <property type="evidence" value="ECO:0007669"/>
    <property type="project" value="TreeGrafter"/>
</dbReference>
<dbReference type="PANTHER" id="PTHR13361:SF1">
    <property type="entry name" value="WW DOMAIN-BINDING PROTEIN 11"/>
    <property type="match status" value="1"/>
</dbReference>
<dbReference type="Pfam" id="PF09429">
    <property type="entry name" value="Wbp11"/>
    <property type="match status" value="1"/>
</dbReference>
<feature type="compositionally biased region" description="Pro residues" evidence="3">
    <location>
        <begin position="295"/>
        <end position="304"/>
    </location>
</feature>
<protein>
    <submittedName>
        <fullName evidence="5">WW DOMAIN-BINDING PROTEIN 11</fullName>
    </submittedName>
</protein>
<proteinExistence type="predicted"/>
<comment type="caution">
    <text evidence="5">The sequence shown here is derived from an EMBL/GenBank/DDBJ whole genome shotgun (WGS) entry which is preliminary data.</text>
</comment>
<gene>
    <name evidence="5" type="ORF">OIU79_025655</name>
</gene>
<evidence type="ECO:0000256" key="1">
    <source>
        <dbReference type="ARBA" id="ARBA00004123"/>
    </source>
</evidence>
<dbReference type="PANTHER" id="PTHR13361">
    <property type="entry name" value="WW DOMAIN-BINDING PROTEIN 11"/>
    <property type="match status" value="1"/>
</dbReference>
<dbReference type="GO" id="GO:0006396">
    <property type="term" value="P:RNA processing"/>
    <property type="evidence" value="ECO:0007669"/>
    <property type="project" value="InterPro"/>
</dbReference>
<feature type="compositionally biased region" description="Pro residues" evidence="3">
    <location>
        <begin position="359"/>
        <end position="385"/>
    </location>
</feature>
<feature type="domain" description="Wbp11/ELF5/Saf1 N-terminal" evidence="4">
    <location>
        <begin position="7"/>
        <end position="82"/>
    </location>
</feature>